<gene>
    <name evidence="2" type="ORF">B7C62_18325</name>
</gene>
<organism evidence="2 3">
    <name type="scientific">Kitasatospora albolonga</name>
    <dbReference type="NCBI Taxonomy" id="68173"/>
    <lineage>
        <taxon>Bacteria</taxon>
        <taxon>Bacillati</taxon>
        <taxon>Actinomycetota</taxon>
        <taxon>Actinomycetes</taxon>
        <taxon>Kitasatosporales</taxon>
        <taxon>Streptomycetaceae</taxon>
        <taxon>Kitasatospora</taxon>
    </lineage>
</organism>
<evidence type="ECO:0008006" key="4">
    <source>
        <dbReference type="Google" id="ProtNLM"/>
    </source>
</evidence>
<name>A0ABC8BUI6_9ACTN</name>
<feature type="chain" id="PRO_5044761147" description="Peptidase inhibitor family I36" evidence="1">
    <location>
        <begin position="32"/>
        <end position="139"/>
    </location>
</feature>
<dbReference type="RefSeq" id="WP_084747901.1">
    <property type="nucleotide sequence ID" value="NZ_CP020563.1"/>
</dbReference>
<dbReference type="Proteomes" id="UP000192251">
    <property type="component" value="Chromosome"/>
</dbReference>
<proteinExistence type="predicted"/>
<reference evidence="2 3" key="1">
    <citation type="submission" date="2017-04" db="EMBL/GenBank/DDBJ databases">
        <title>The complete genome sequence of Streptomyces albolongus YIM 101047, the producer of novel bafilomycins and novel odoriferous sesquiterpenoids.</title>
        <authorList>
            <person name="Yin M."/>
            <person name="Jiang Y."/>
        </authorList>
    </citation>
    <scope>NUCLEOTIDE SEQUENCE [LARGE SCALE GENOMIC DNA]</scope>
    <source>
        <strain evidence="2 3">YIM 101047</strain>
    </source>
</reference>
<keyword evidence="1" id="KW-0732">Signal</keyword>
<accession>A0ABC8BUI6</accession>
<dbReference type="KEGG" id="kab:B7C62_18325"/>
<evidence type="ECO:0000313" key="2">
    <source>
        <dbReference type="EMBL" id="ARF73991.1"/>
    </source>
</evidence>
<feature type="signal peptide" evidence="1">
    <location>
        <begin position="1"/>
        <end position="31"/>
    </location>
</feature>
<sequence>MGAKRPVLTRAATVAAVSVALLASATSTATADGDGDCTNTGNICVFNYQQPTSYTEGYYDLNDPHPNFHGKYYLIKRAYLGDSIGAASNDAKAPTSCAGFTFYWHTGYGGTSYFASRNFRYLTFYDNNNEFSSFRKTGC</sequence>
<dbReference type="AlphaFoldDB" id="A0ABC8BUI6"/>
<dbReference type="EMBL" id="CP020563">
    <property type="protein sequence ID" value="ARF73991.1"/>
    <property type="molecule type" value="Genomic_DNA"/>
</dbReference>
<evidence type="ECO:0000256" key="1">
    <source>
        <dbReference type="SAM" id="SignalP"/>
    </source>
</evidence>
<protein>
    <recommendedName>
        <fullName evidence="4">Peptidase inhibitor family I36</fullName>
    </recommendedName>
</protein>
<evidence type="ECO:0000313" key="3">
    <source>
        <dbReference type="Proteomes" id="UP000192251"/>
    </source>
</evidence>
<keyword evidence="3" id="KW-1185">Reference proteome</keyword>